<dbReference type="Pfam" id="PF05685">
    <property type="entry name" value="Uma2"/>
    <property type="match status" value="1"/>
</dbReference>
<evidence type="ECO:0000259" key="1">
    <source>
        <dbReference type="Pfam" id="PF05685"/>
    </source>
</evidence>
<dbReference type="Gene3D" id="3.90.1570.10">
    <property type="entry name" value="tt1808, chain A"/>
    <property type="match status" value="1"/>
</dbReference>
<protein>
    <recommendedName>
        <fullName evidence="1">Putative restriction endonuclease domain-containing protein</fullName>
    </recommendedName>
</protein>
<dbReference type="CDD" id="cd06260">
    <property type="entry name" value="DUF820-like"/>
    <property type="match status" value="1"/>
</dbReference>
<evidence type="ECO:0000313" key="3">
    <source>
        <dbReference type="Proteomes" id="UP000232638"/>
    </source>
</evidence>
<keyword evidence="3" id="KW-1185">Reference proteome</keyword>
<evidence type="ECO:0000313" key="2">
    <source>
        <dbReference type="EMBL" id="AUB79546.1"/>
    </source>
</evidence>
<accession>A0A2K8U1U6</accession>
<name>A0A2K8U1U6_9GAMM</name>
<reference evidence="2 3" key="1">
    <citation type="submission" date="2017-03" db="EMBL/GenBank/DDBJ databases">
        <title>Complete genome sequence of Candidatus 'Thiodictyon syntrophicum' sp. nov. strain Cad16T, a photolithoautotroph purple sulfur bacterium isolated from an alpine meromictic lake.</title>
        <authorList>
            <person name="Luedin S.M."/>
            <person name="Pothier J.F."/>
            <person name="Danza F."/>
            <person name="Storelli N."/>
            <person name="Wittwer M."/>
            <person name="Tonolla M."/>
        </authorList>
    </citation>
    <scope>NUCLEOTIDE SEQUENCE [LARGE SCALE GENOMIC DNA]</scope>
    <source>
        <strain evidence="2 3">Cad16T</strain>
    </source>
</reference>
<dbReference type="OrthoDB" id="9799703at2"/>
<dbReference type="PANTHER" id="PTHR34107:SF4">
    <property type="entry name" value="SLL1222 PROTEIN"/>
    <property type="match status" value="1"/>
</dbReference>
<gene>
    <name evidence="2" type="ORF">THSYN_00265</name>
</gene>
<dbReference type="SUPFAM" id="SSF52980">
    <property type="entry name" value="Restriction endonuclease-like"/>
    <property type="match status" value="1"/>
</dbReference>
<dbReference type="PANTHER" id="PTHR34107">
    <property type="entry name" value="SLL0198 PROTEIN-RELATED"/>
    <property type="match status" value="1"/>
</dbReference>
<dbReference type="AlphaFoldDB" id="A0A2K8U1U6"/>
<proteinExistence type="predicted"/>
<organism evidence="2 3">
    <name type="scientific">Candidatus Thiodictyon syntrophicum</name>
    <dbReference type="NCBI Taxonomy" id="1166950"/>
    <lineage>
        <taxon>Bacteria</taxon>
        <taxon>Pseudomonadati</taxon>
        <taxon>Pseudomonadota</taxon>
        <taxon>Gammaproteobacteria</taxon>
        <taxon>Chromatiales</taxon>
        <taxon>Chromatiaceae</taxon>
        <taxon>Thiodictyon</taxon>
    </lineage>
</organism>
<dbReference type="RefSeq" id="WP_100917365.1">
    <property type="nucleotide sequence ID" value="NZ_CP020370.1"/>
</dbReference>
<dbReference type="InterPro" id="IPR008538">
    <property type="entry name" value="Uma2"/>
</dbReference>
<dbReference type="KEGG" id="tsy:THSYN_00265"/>
<dbReference type="EMBL" id="CP020370">
    <property type="protein sequence ID" value="AUB79546.1"/>
    <property type="molecule type" value="Genomic_DNA"/>
</dbReference>
<dbReference type="InterPro" id="IPR011335">
    <property type="entry name" value="Restrct_endonuc-II-like"/>
</dbReference>
<dbReference type="Proteomes" id="UP000232638">
    <property type="component" value="Chromosome"/>
</dbReference>
<sequence>MNQIAARLLPDGLEPAWDIARLFPPQGGWSEEEYLSLPGNHLTEFDHGRVEVLEMPSESHQLLVAALYRALMAFVGVSRLGTVLFAPFPVKLWEGKLREPDIVFMRREHAERRHDKYWQGADLVMEVMSTDDPKRDRETKRREYAIAGIPEYWLVDPTRQTITVFILAADADCYTVRGVYGCGQEAAAESLPGFVIDVRALFENDL</sequence>
<dbReference type="InterPro" id="IPR012296">
    <property type="entry name" value="Nuclease_put_TT1808"/>
</dbReference>
<feature type="domain" description="Putative restriction endonuclease" evidence="1">
    <location>
        <begin position="32"/>
        <end position="198"/>
    </location>
</feature>